<dbReference type="SUPFAM" id="SSF63829">
    <property type="entry name" value="Calcium-dependent phosphotriesterase"/>
    <property type="match status" value="1"/>
</dbReference>
<dbReference type="EC" id="2.7.13.3" evidence="2"/>
<evidence type="ECO:0000256" key="5">
    <source>
        <dbReference type="ARBA" id="ARBA00023163"/>
    </source>
</evidence>
<evidence type="ECO:0000256" key="6">
    <source>
        <dbReference type="PROSITE-ProRule" id="PRU00169"/>
    </source>
</evidence>
<dbReference type="PANTHER" id="PTHR43547">
    <property type="entry name" value="TWO-COMPONENT HISTIDINE KINASE"/>
    <property type="match status" value="1"/>
</dbReference>
<dbReference type="InterPro" id="IPR011006">
    <property type="entry name" value="CheY-like_superfamily"/>
</dbReference>
<dbReference type="SMART" id="SM00388">
    <property type="entry name" value="HisKA"/>
    <property type="match status" value="1"/>
</dbReference>
<dbReference type="Pfam" id="PF07495">
    <property type="entry name" value="Y_Y_Y"/>
    <property type="match status" value="1"/>
</dbReference>
<dbReference type="PRINTS" id="PR00344">
    <property type="entry name" value="BCTRLSENSOR"/>
</dbReference>
<dbReference type="FunFam" id="1.10.287.130:FF:000045">
    <property type="entry name" value="Two-component system sensor histidine kinase/response regulator"/>
    <property type="match status" value="1"/>
</dbReference>
<keyword evidence="3 6" id="KW-0597">Phosphoprotein</keyword>
<dbReference type="InterPro" id="IPR004358">
    <property type="entry name" value="Sig_transdc_His_kin-like_C"/>
</dbReference>
<dbReference type="CDD" id="cd17574">
    <property type="entry name" value="REC_OmpR"/>
    <property type="match status" value="1"/>
</dbReference>
<dbReference type="RefSeq" id="WP_205107900.1">
    <property type="nucleotide sequence ID" value="NZ_JACJJL010000004.1"/>
</dbReference>
<feature type="domain" description="Histidine kinase" evidence="10">
    <location>
        <begin position="678"/>
        <end position="891"/>
    </location>
</feature>
<dbReference type="InterPro" id="IPR015943">
    <property type="entry name" value="WD40/YVTN_repeat-like_dom_sf"/>
</dbReference>
<dbReference type="SUPFAM" id="SSF101898">
    <property type="entry name" value="NHL repeat"/>
    <property type="match status" value="1"/>
</dbReference>
<evidence type="ECO:0000256" key="8">
    <source>
        <dbReference type="SAM" id="SignalP"/>
    </source>
</evidence>
<evidence type="ECO:0000313" key="12">
    <source>
        <dbReference type="EMBL" id="MBM6660790.1"/>
    </source>
</evidence>
<dbReference type="PROSITE" id="PS50110">
    <property type="entry name" value="RESPONSE_REGULATORY"/>
    <property type="match status" value="1"/>
</dbReference>
<dbReference type="SMART" id="SM00448">
    <property type="entry name" value="REC"/>
    <property type="match status" value="1"/>
</dbReference>
<dbReference type="InterPro" id="IPR005467">
    <property type="entry name" value="His_kinase_dom"/>
</dbReference>
<proteinExistence type="predicted"/>
<evidence type="ECO:0000259" key="10">
    <source>
        <dbReference type="PROSITE" id="PS50109"/>
    </source>
</evidence>
<dbReference type="InterPro" id="IPR011110">
    <property type="entry name" value="Reg_prop"/>
</dbReference>
<dbReference type="Gene3D" id="1.10.10.60">
    <property type="entry name" value="Homeodomain-like"/>
    <property type="match status" value="2"/>
</dbReference>
<dbReference type="SMART" id="SM00387">
    <property type="entry name" value="HATPase_c"/>
    <property type="match status" value="1"/>
</dbReference>
<evidence type="ECO:0000259" key="9">
    <source>
        <dbReference type="PROSITE" id="PS01124"/>
    </source>
</evidence>
<dbReference type="PROSITE" id="PS50109">
    <property type="entry name" value="HIS_KIN"/>
    <property type="match status" value="1"/>
</dbReference>
<evidence type="ECO:0000256" key="3">
    <source>
        <dbReference type="ARBA" id="ARBA00022553"/>
    </source>
</evidence>
<dbReference type="GO" id="GO:0043565">
    <property type="term" value="F:sequence-specific DNA binding"/>
    <property type="evidence" value="ECO:0007669"/>
    <property type="project" value="InterPro"/>
</dbReference>
<evidence type="ECO:0000256" key="4">
    <source>
        <dbReference type="ARBA" id="ARBA00023015"/>
    </source>
</evidence>
<gene>
    <name evidence="12" type="ORF">H6B30_03310</name>
</gene>
<keyword evidence="5" id="KW-0804">Transcription</keyword>
<dbReference type="InterPro" id="IPR018060">
    <property type="entry name" value="HTH_AraC"/>
</dbReference>
<dbReference type="SUPFAM" id="SSF52172">
    <property type="entry name" value="CheY-like"/>
    <property type="match status" value="1"/>
</dbReference>
<comment type="caution">
    <text evidence="12">The sequence shown here is derived from an EMBL/GenBank/DDBJ whole genome shotgun (WGS) entry which is preliminary data.</text>
</comment>
<dbReference type="InterPro" id="IPR003594">
    <property type="entry name" value="HATPase_dom"/>
</dbReference>
<keyword evidence="13" id="KW-1185">Reference proteome</keyword>
<dbReference type="Gene3D" id="3.40.50.2300">
    <property type="match status" value="1"/>
</dbReference>
<evidence type="ECO:0000256" key="2">
    <source>
        <dbReference type="ARBA" id="ARBA00012438"/>
    </source>
</evidence>
<dbReference type="SUPFAM" id="SSF47384">
    <property type="entry name" value="Homodimeric domain of signal transducing histidine kinase"/>
    <property type="match status" value="1"/>
</dbReference>
<dbReference type="EMBL" id="JACJJL010000004">
    <property type="protein sequence ID" value="MBM6660790.1"/>
    <property type="molecule type" value="Genomic_DNA"/>
</dbReference>
<feature type="transmembrane region" description="Helical" evidence="7">
    <location>
        <begin position="627"/>
        <end position="652"/>
    </location>
</feature>
<protein>
    <recommendedName>
        <fullName evidence="2">histidine kinase</fullName>
        <ecNumber evidence="2">2.7.13.3</ecNumber>
    </recommendedName>
</protein>
<keyword evidence="4" id="KW-0805">Transcription regulation</keyword>
<feature type="domain" description="HTH araC/xylS-type" evidence="9">
    <location>
        <begin position="1094"/>
        <end position="1193"/>
    </location>
</feature>
<dbReference type="InterPro" id="IPR036890">
    <property type="entry name" value="HATPase_C_sf"/>
</dbReference>
<comment type="catalytic activity">
    <reaction evidence="1">
        <text>ATP + protein L-histidine = ADP + protein N-phospho-L-histidine.</text>
        <dbReference type="EC" id="2.7.13.3"/>
    </reaction>
</comment>
<keyword evidence="8" id="KW-0732">Signal</keyword>
<dbReference type="CDD" id="cd00075">
    <property type="entry name" value="HATPase"/>
    <property type="match status" value="1"/>
</dbReference>
<dbReference type="InterPro" id="IPR036097">
    <property type="entry name" value="HisK_dim/P_sf"/>
</dbReference>
<feature type="signal peptide" evidence="8">
    <location>
        <begin position="1"/>
        <end position="15"/>
    </location>
</feature>
<dbReference type="Pfam" id="PF00512">
    <property type="entry name" value="HisKA"/>
    <property type="match status" value="1"/>
</dbReference>
<dbReference type="SMART" id="SM00342">
    <property type="entry name" value="HTH_ARAC"/>
    <property type="match status" value="1"/>
</dbReference>
<keyword evidence="7" id="KW-1133">Transmembrane helix</keyword>
<evidence type="ECO:0000256" key="1">
    <source>
        <dbReference type="ARBA" id="ARBA00000085"/>
    </source>
</evidence>
<dbReference type="InterPro" id="IPR003661">
    <property type="entry name" value="HisK_dim/P_dom"/>
</dbReference>
<dbReference type="PANTHER" id="PTHR43547:SF2">
    <property type="entry name" value="HYBRID SIGNAL TRANSDUCTION HISTIDINE KINASE C"/>
    <property type="match status" value="1"/>
</dbReference>
<dbReference type="CDD" id="cd00082">
    <property type="entry name" value="HisKA"/>
    <property type="match status" value="1"/>
</dbReference>
<dbReference type="Proteomes" id="UP000764045">
    <property type="component" value="Unassembled WGS sequence"/>
</dbReference>
<feature type="modified residue" description="4-aspartylphosphate" evidence="6">
    <location>
        <position position="991"/>
    </location>
</feature>
<dbReference type="Pfam" id="PF00072">
    <property type="entry name" value="Response_reg"/>
    <property type="match status" value="1"/>
</dbReference>
<evidence type="ECO:0000313" key="13">
    <source>
        <dbReference type="Proteomes" id="UP000764045"/>
    </source>
</evidence>
<dbReference type="PROSITE" id="PS01124">
    <property type="entry name" value="HTH_ARAC_FAMILY_2"/>
    <property type="match status" value="1"/>
</dbReference>
<keyword evidence="7" id="KW-0812">Transmembrane</keyword>
<keyword evidence="7" id="KW-0472">Membrane</keyword>
<reference evidence="12 13" key="1">
    <citation type="journal article" date="2021" name="Sci. Rep.">
        <title>The distribution of antibiotic resistance genes in chicken gut microbiota commensals.</title>
        <authorList>
            <person name="Juricova H."/>
            <person name="Matiasovicova J."/>
            <person name="Kubasova T."/>
            <person name="Cejkova D."/>
            <person name="Rychlik I."/>
        </authorList>
    </citation>
    <scope>NUCLEOTIDE SEQUENCE [LARGE SCALE GENOMIC DNA]</scope>
    <source>
        <strain evidence="12 13">An819</strain>
    </source>
</reference>
<organism evidence="12 13">
    <name type="scientific">Marseilla massiliensis</name>
    <dbReference type="NCBI Taxonomy" id="1841864"/>
    <lineage>
        <taxon>Bacteria</taxon>
        <taxon>Pseudomonadati</taxon>
        <taxon>Bacteroidota</taxon>
        <taxon>Bacteroidia</taxon>
        <taxon>Bacteroidales</taxon>
        <taxon>Prevotellaceae</taxon>
        <taxon>Marseilla</taxon>
    </lineage>
</organism>
<dbReference type="AlphaFoldDB" id="A0A939B3S8"/>
<dbReference type="Gene3D" id="3.30.565.10">
    <property type="entry name" value="Histidine kinase-like ATPase, C-terminal domain"/>
    <property type="match status" value="1"/>
</dbReference>
<dbReference type="InterPro" id="IPR011123">
    <property type="entry name" value="Y_Y_Y"/>
</dbReference>
<evidence type="ECO:0000256" key="7">
    <source>
        <dbReference type="SAM" id="Phobius"/>
    </source>
</evidence>
<feature type="domain" description="Response regulatory" evidence="11">
    <location>
        <begin position="932"/>
        <end position="1058"/>
    </location>
</feature>
<dbReference type="Pfam" id="PF12833">
    <property type="entry name" value="HTH_18"/>
    <property type="match status" value="1"/>
</dbReference>
<dbReference type="InterPro" id="IPR009057">
    <property type="entry name" value="Homeodomain-like_sf"/>
</dbReference>
<dbReference type="InterPro" id="IPR001789">
    <property type="entry name" value="Sig_transdc_resp-reg_receiver"/>
</dbReference>
<dbReference type="Gene3D" id="2.130.10.10">
    <property type="entry name" value="YVTN repeat-like/Quinoprotein amine dehydrogenase"/>
    <property type="match status" value="2"/>
</dbReference>
<name>A0A939B3S8_9BACT</name>
<dbReference type="InterPro" id="IPR013783">
    <property type="entry name" value="Ig-like_fold"/>
</dbReference>
<evidence type="ECO:0000259" key="11">
    <source>
        <dbReference type="PROSITE" id="PS50110"/>
    </source>
</evidence>
<sequence>MRKFLFFLLSLVSLAARPSDDEIVGVRITRAQGGLPDNNVREIYQDSVGFMYFFTHYSSYRYDGYSFSYVPDSVVQPLRLAAARQRKSFGRGYFSDNRGNGITVSPDGMLEYVDRAGSGRIRMKVFDASLLGETDNIKCKVVTDGDGRIWVSVNGNGVFVYDKASRRMTHITRESLGGLLGSDYVVYMMEDRDGNIWLAVRNNGLVCMRAVRRQYAAVGLGAGAEEWALDIRMVSRLPGGSILVANKRQLFEAAPDLRSLRERGPALGGVLSAGTDGQGRLWLGTRFDGVYVDGVRHGSGRVDCLTADSRGRIWKCGIHGAVAMAALTAGGEYSERTFLLGNSGLTPHTMLLGKDGSMLVGAETGLYRFVPDSLLADTSAYQRLLPYPVYSLFADSKGRLWIGTHGHGVLTTDARGRYIRLTAKDGLPSDVVQSVGEDRHGRICITTQDGAVYYSPSTRKMEYLYFHNDPKLNFFSENCALRLADGRMLFGTLGGLVVVDRDFRPATRVPQQVDVTEVSVDGVPSWTLPRTGRAGADGGGRALVVGHDESSVVFRFSNFNYLRLQPTHYSYMLEGCDKGWSAATELNFASYNDLPPGKYVFRVRCLGDDGTWTEPRAAFALTVLPPWWASPAAFAVYCVVLFLAAMVAYRYLHTVYRLRRDIAVEKRLTQFKLDFFTNISHEFRTPLTLIAGSMERIRQVGGSIGDLRMPIDRMQRSVDRMLRLVNQLLEFRRMQEDRLHLSLELTEVVGFLRGIADSFHDVAQGKGVALRFAPQCKRWEVFVDRGFLDKIVYELLNNAIKYTPAGGSVDLRLRNDGGSMVVMVADTGVGVPADKRAGIFDRYSTGNQSRGSLGIGLNLVAGLVAAHHGVISLDDNAGGGSVFTVSLPVAREAYAEGDFMAADGVAPGPANAGKAFVEPVAELQMPPMNDKTVLVVDDDADVRGYLAHELGRYFTVVAAADGQEAMVRLGLDGGGGHYSGAGKAVDLVVSDVRMPRMGGMELCRHIRSCSRTRGLPVILLTALGDVGTQAKGYDVGADAYVTKPFSLRLLVAQCRRLMERGMAGGANAGGQGAPPAGQPAAAVVTDERDHRLKEQIVAYAEAHIADAEFSADRFADGMGMGRSAFFAKFKSLTGKSPNEYLRELRLSRAAELLSAGPVTAAEVAYQVGMKTPQYFSTCFKKRFGVTPAQWQAGMRSAADSHAAG</sequence>
<dbReference type="Pfam" id="PF07494">
    <property type="entry name" value="Reg_prop"/>
    <property type="match status" value="1"/>
</dbReference>
<dbReference type="GO" id="GO:0003700">
    <property type="term" value="F:DNA-binding transcription factor activity"/>
    <property type="evidence" value="ECO:0007669"/>
    <property type="project" value="InterPro"/>
</dbReference>
<dbReference type="Gene3D" id="1.10.287.130">
    <property type="match status" value="1"/>
</dbReference>
<dbReference type="SUPFAM" id="SSF55874">
    <property type="entry name" value="ATPase domain of HSP90 chaperone/DNA topoisomerase II/histidine kinase"/>
    <property type="match status" value="1"/>
</dbReference>
<accession>A0A939B3S8</accession>
<dbReference type="GO" id="GO:0000155">
    <property type="term" value="F:phosphorelay sensor kinase activity"/>
    <property type="evidence" value="ECO:0007669"/>
    <property type="project" value="InterPro"/>
</dbReference>
<dbReference type="Pfam" id="PF02518">
    <property type="entry name" value="HATPase_c"/>
    <property type="match status" value="1"/>
</dbReference>
<dbReference type="Gene3D" id="2.60.40.10">
    <property type="entry name" value="Immunoglobulins"/>
    <property type="match status" value="1"/>
</dbReference>
<feature type="chain" id="PRO_5037911186" description="histidine kinase" evidence="8">
    <location>
        <begin position="16"/>
        <end position="1204"/>
    </location>
</feature>
<dbReference type="SUPFAM" id="SSF46689">
    <property type="entry name" value="Homeodomain-like"/>
    <property type="match status" value="1"/>
</dbReference>